<dbReference type="SUPFAM" id="SSF48452">
    <property type="entry name" value="TPR-like"/>
    <property type="match status" value="4"/>
</dbReference>
<proteinExistence type="predicted"/>
<dbReference type="Pfam" id="PF13432">
    <property type="entry name" value="TPR_16"/>
    <property type="match status" value="4"/>
</dbReference>
<dbReference type="RefSeq" id="XP_008872683.1">
    <property type="nucleotide sequence ID" value="XM_008874461.1"/>
</dbReference>
<name>A0A024TXY8_9STRA</name>
<dbReference type="InterPro" id="IPR039226">
    <property type="entry name" value="Ski3/TTC37"/>
</dbReference>
<accession>A0A024TXY8</accession>
<evidence type="ECO:0008006" key="5">
    <source>
        <dbReference type="Google" id="ProtNLM"/>
    </source>
</evidence>
<sequence>MLKHYLNEAKLKLKDEAFEDALDASSKALELDGMNFQALMLKGKCLFHLKNATLAEATYRRAVDLQPDLPIVWKGLLEVYEMTNAHAKAIEPLEKLSAILMTNDKWDRCQKIFADLAAAATAASVVPKALHAWFPLVVSVADKPALFLGAFPNQDVPSEIQIWINVLHLVQTHRTLGPFRSVDFILENIVRLVATVSWANEDFKQDEEAAKNASWAPPSAAATLRLDVAGAVDIAVENAWQKVKQAPCEAKPAARQALDALVAHLVRSCPRAKRAAEVRLLRIEDADADVLSPAEEEQCLAVLKSTASSTTSPLLHLYCGLDHANEGQFSEAVSSILQGIPSLPEHIQARVVLATLSLESASFDPQRCLDMVHAAQDAVQYRFDKFGTSPRSYSHTAMQLLQAKAWIALRNWASAIVVYEGIIEHEPFLPDAVLGLAEAHLHQDNVDAAALTLQFLPPQESAAYCAAKGWLMYRQGDLAGAHTTLEGGLAYPDVSWALKYRLARVYWDLGGEYQANKAYCVAQLVGAAKLNPHEPVIFRWLGSYYLNIGGDPARAEKCFFKALSLDPSCEFCGIALTELYANDYDRAVQLWTDMAVGQDRVHAPWALLRLAQHDVTHGNDSAIGHLHKLLRVDPHNASLWAALGHVYQVFGRIVAAQKSYVKSLALVEAAGDKRPSDSVLCELARIELSLGLLDEALAHLTTAAGAVDACNDQTNVGAAVHKLLAETLFTQAKTLCAQGLYGRSRDKLKHSSTVLRSYLAAIGARKAHTSLYKLLGDIHLFSFYLPPDETWISFLQQGTEAYLTALSKAPTNALALFDAGVACWIQAQAKGFLLNVPMAKWSLQHLPTYPTEIQSLVATARSYLTRSLQTHPNDAKVWNALGAVHEHVILKQFAFVRAIELDNLDAAWANLGMLYLQSGHLGLAQKAFLSLQGVNPNHPAMWLGYGLMECVNRDPAQAHAAFTCAMELRLDLDILHGFAYTGLVSRTGSLDQALFALKKYHERDARDPAATNSLGVALMRTNLYPQAISAFESTLDMVQNDPSLVDGVSLNLVQALLHAKNYDAAESVLESLAKPSPAPLPLLPLLQTMVHVGRGGHDKDALAILNEATKCLPSSLSESNVVKVHLARSVLLYRVGEQDASRESLLQLLQNQPTHSDAIATVLIKLGGASAWWSPTDTTITHALCGPLVALYQQLNMGAACKRMCDYWTTTFPNDPNGWLALAQSSLHFGKLQGIPTSVPLPPVLSTVLPYEATLLRHQIESVEELFGSWHASDTAVRKWLHLHPVDPLAPLLIVMSLLKQLAIHPDDTSLLCQANTWLDSYATNESATPYGTWLWHVLQSNLHASRDKSKAHLHAQAAKALVTTTLSGHVPVRLYQARSVVHTDPDDAIALYLSSLHEEGALKVAKVELAVLLETKGYLKTAWRLWKDVDTADSDKNEWKGLVAIKRCFLQRENAKLAAKFVRDMPAVSDAFVEAFKIEFRLE</sequence>
<dbReference type="eggNOG" id="KOG1127">
    <property type="taxonomic scope" value="Eukaryota"/>
</dbReference>
<dbReference type="InterPro" id="IPR011990">
    <property type="entry name" value="TPR-like_helical_dom_sf"/>
</dbReference>
<dbReference type="PANTHER" id="PTHR15704">
    <property type="entry name" value="SUPERKILLER 3 PROTEIN-RELATED"/>
    <property type="match status" value="1"/>
</dbReference>
<evidence type="ECO:0000313" key="4">
    <source>
        <dbReference type="EMBL" id="ETV98486.1"/>
    </source>
</evidence>
<protein>
    <recommendedName>
        <fullName evidence="5">TPR-like protein</fullName>
    </recommendedName>
</protein>
<reference evidence="4" key="1">
    <citation type="submission" date="2013-12" db="EMBL/GenBank/DDBJ databases">
        <title>The Genome Sequence of Aphanomyces invadans NJM9701.</title>
        <authorList>
            <consortium name="The Broad Institute Genomics Platform"/>
            <person name="Russ C."/>
            <person name="Tyler B."/>
            <person name="van West P."/>
            <person name="Dieguez-Uribeondo J."/>
            <person name="Young S.K."/>
            <person name="Zeng Q."/>
            <person name="Gargeya S."/>
            <person name="Fitzgerald M."/>
            <person name="Abouelleil A."/>
            <person name="Alvarado L."/>
            <person name="Chapman S.B."/>
            <person name="Gainer-Dewar J."/>
            <person name="Goldberg J."/>
            <person name="Griggs A."/>
            <person name="Gujja S."/>
            <person name="Hansen M."/>
            <person name="Howarth C."/>
            <person name="Imamovic A."/>
            <person name="Ireland A."/>
            <person name="Larimer J."/>
            <person name="McCowan C."/>
            <person name="Murphy C."/>
            <person name="Pearson M."/>
            <person name="Poon T.W."/>
            <person name="Priest M."/>
            <person name="Roberts A."/>
            <person name="Saif S."/>
            <person name="Shea T."/>
            <person name="Sykes S."/>
            <person name="Wortman J."/>
            <person name="Nusbaum C."/>
            <person name="Birren B."/>
        </authorList>
    </citation>
    <scope>NUCLEOTIDE SEQUENCE [LARGE SCALE GENOMIC DNA]</scope>
    <source>
        <strain evidence="4">NJM9701</strain>
    </source>
</reference>
<dbReference type="PROSITE" id="PS50005">
    <property type="entry name" value="TPR"/>
    <property type="match status" value="1"/>
</dbReference>
<keyword evidence="1" id="KW-0677">Repeat</keyword>
<dbReference type="Gene3D" id="1.25.40.10">
    <property type="entry name" value="Tetratricopeptide repeat domain"/>
    <property type="match status" value="4"/>
</dbReference>
<keyword evidence="2 3" id="KW-0802">TPR repeat</keyword>
<dbReference type="STRING" id="157072.A0A024TXY8"/>
<dbReference type="VEuPathDB" id="FungiDB:H310_08624"/>
<dbReference type="EMBL" id="KI913969">
    <property type="protein sequence ID" value="ETV98486.1"/>
    <property type="molecule type" value="Genomic_DNA"/>
</dbReference>
<dbReference type="PANTHER" id="PTHR15704:SF7">
    <property type="entry name" value="SUPERKILLER COMPLEX PROTEIN 3"/>
    <property type="match status" value="1"/>
</dbReference>
<evidence type="ECO:0000256" key="1">
    <source>
        <dbReference type="ARBA" id="ARBA00022737"/>
    </source>
</evidence>
<evidence type="ECO:0000256" key="3">
    <source>
        <dbReference type="PROSITE-ProRule" id="PRU00339"/>
    </source>
</evidence>
<feature type="repeat" description="TPR" evidence="3">
    <location>
        <begin position="905"/>
        <end position="938"/>
    </location>
</feature>
<dbReference type="GO" id="GO:0055087">
    <property type="term" value="C:Ski complex"/>
    <property type="evidence" value="ECO:0007669"/>
    <property type="project" value="InterPro"/>
</dbReference>
<organism evidence="4">
    <name type="scientific">Aphanomyces invadans</name>
    <dbReference type="NCBI Taxonomy" id="157072"/>
    <lineage>
        <taxon>Eukaryota</taxon>
        <taxon>Sar</taxon>
        <taxon>Stramenopiles</taxon>
        <taxon>Oomycota</taxon>
        <taxon>Saprolegniomycetes</taxon>
        <taxon>Saprolegniales</taxon>
        <taxon>Verrucalvaceae</taxon>
        <taxon>Aphanomyces</taxon>
    </lineage>
</organism>
<dbReference type="GO" id="GO:0006401">
    <property type="term" value="P:RNA catabolic process"/>
    <property type="evidence" value="ECO:0007669"/>
    <property type="project" value="InterPro"/>
</dbReference>
<dbReference type="OrthoDB" id="421075at2759"/>
<gene>
    <name evidence="4" type="ORF">H310_08624</name>
</gene>
<evidence type="ECO:0000256" key="2">
    <source>
        <dbReference type="ARBA" id="ARBA00022803"/>
    </source>
</evidence>
<dbReference type="GeneID" id="20085674"/>
<dbReference type="SMART" id="SM00028">
    <property type="entry name" value="TPR"/>
    <property type="match status" value="11"/>
</dbReference>
<dbReference type="InterPro" id="IPR019734">
    <property type="entry name" value="TPR_rpt"/>
</dbReference>